<dbReference type="Gene3D" id="3.30.40.10">
    <property type="entry name" value="Zinc/RING finger domain, C3HC4 (zinc finger)"/>
    <property type="match status" value="1"/>
</dbReference>
<evidence type="ECO:0000256" key="8">
    <source>
        <dbReference type="PROSITE-ProRule" id="PRU00175"/>
    </source>
</evidence>
<dbReference type="SMART" id="SM00184">
    <property type="entry name" value="RING"/>
    <property type="match status" value="1"/>
</dbReference>
<feature type="transmembrane region" description="Helical" evidence="10">
    <location>
        <begin position="194"/>
        <end position="214"/>
    </location>
</feature>
<evidence type="ECO:0000313" key="13">
    <source>
        <dbReference type="Proteomes" id="UP000694580"/>
    </source>
</evidence>
<organism evidence="12 13">
    <name type="scientific">Denticeps clupeoides</name>
    <name type="common">denticle herring</name>
    <dbReference type="NCBI Taxonomy" id="299321"/>
    <lineage>
        <taxon>Eukaryota</taxon>
        <taxon>Metazoa</taxon>
        <taxon>Chordata</taxon>
        <taxon>Craniata</taxon>
        <taxon>Vertebrata</taxon>
        <taxon>Euteleostomi</taxon>
        <taxon>Actinopterygii</taxon>
        <taxon>Neopterygii</taxon>
        <taxon>Teleostei</taxon>
        <taxon>Clupei</taxon>
        <taxon>Clupeiformes</taxon>
        <taxon>Denticipitoidei</taxon>
        <taxon>Denticipitidae</taxon>
        <taxon>Denticeps</taxon>
    </lineage>
</organism>
<dbReference type="Proteomes" id="UP000694580">
    <property type="component" value="Chromosome 16"/>
</dbReference>
<dbReference type="SUPFAM" id="SSF57850">
    <property type="entry name" value="RING/U-box"/>
    <property type="match status" value="1"/>
</dbReference>
<dbReference type="InterPro" id="IPR017907">
    <property type="entry name" value="Znf_RING_CS"/>
</dbReference>
<feature type="domain" description="RING-type" evidence="11">
    <location>
        <begin position="20"/>
        <end position="62"/>
    </location>
</feature>
<dbReference type="Ensembl" id="ENSDCDT00010048549.1">
    <property type="protein sequence ID" value="ENSDCDP00010038881.1"/>
    <property type="gene ID" value="ENSDCDG00010025078.1"/>
</dbReference>
<dbReference type="PANTHER" id="PTHR46675:SF1">
    <property type="entry name" value="E3 UBIQUITIN-PROTEIN LIGASE RNF182"/>
    <property type="match status" value="1"/>
</dbReference>
<dbReference type="InterPro" id="IPR013083">
    <property type="entry name" value="Znf_RING/FYVE/PHD"/>
</dbReference>
<keyword evidence="10" id="KW-1133">Transmembrane helix</keyword>
<dbReference type="GO" id="GO:0008270">
    <property type="term" value="F:zinc ion binding"/>
    <property type="evidence" value="ECO:0007669"/>
    <property type="project" value="UniProtKB-KW"/>
</dbReference>
<keyword evidence="3" id="KW-0479">Metal-binding</keyword>
<evidence type="ECO:0000259" key="11">
    <source>
        <dbReference type="PROSITE" id="PS50089"/>
    </source>
</evidence>
<evidence type="ECO:0000256" key="5">
    <source>
        <dbReference type="ARBA" id="ARBA00022833"/>
    </source>
</evidence>
<reference evidence="12 13" key="1">
    <citation type="submission" date="2020-06" db="EMBL/GenBank/DDBJ databases">
        <authorList>
            <consortium name="Wellcome Sanger Institute Data Sharing"/>
        </authorList>
    </citation>
    <scope>NUCLEOTIDE SEQUENCE [LARGE SCALE GENOMIC DNA]</scope>
</reference>
<dbReference type="PROSITE" id="PS50089">
    <property type="entry name" value="ZF_RING_2"/>
    <property type="match status" value="1"/>
</dbReference>
<sequence length="224" mass="24715">GRDGPRPDLASMFYHALLQCHICYQMYSAHSRKPKILDCLHRVCAHCLTKMNTGYISCPFCRNVTPVSGCNVANLPEDTNIMSRLVSMDRSWSSDHIEDVILSPKSLAEKGCATREGSTCLVITIMEVRQDVLQQSTSPNGNDSPDTVSTSTESQPGIQSCNGVPRVLVWLLGFLHFGSLPLGIYLLVIQRVTLGIVCVSLVPSSLTVCLVYWICQCLCQDSRF</sequence>
<dbReference type="GeneTree" id="ENSGT00730000111020"/>
<evidence type="ECO:0000256" key="7">
    <source>
        <dbReference type="ARBA" id="ARBA00031239"/>
    </source>
</evidence>
<evidence type="ECO:0000256" key="9">
    <source>
        <dbReference type="SAM" id="MobiDB-lite"/>
    </source>
</evidence>
<name>A0AAY4D393_9TELE</name>
<evidence type="ECO:0000256" key="10">
    <source>
        <dbReference type="SAM" id="Phobius"/>
    </source>
</evidence>
<reference evidence="12" key="3">
    <citation type="submission" date="2025-09" db="UniProtKB">
        <authorList>
            <consortium name="Ensembl"/>
        </authorList>
    </citation>
    <scope>IDENTIFICATION</scope>
</reference>
<evidence type="ECO:0000313" key="12">
    <source>
        <dbReference type="Ensembl" id="ENSDCDP00010038881.1"/>
    </source>
</evidence>
<dbReference type="AlphaFoldDB" id="A0AAY4D393"/>
<reference evidence="12" key="2">
    <citation type="submission" date="2025-08" db="UniProtKB">
        <authorList>
            <consortium name="Ensembl"/>
        </authorList>
    </citation>
    <scope>IDENTIFICATION</scope>
</reference>
<keyword evidence="10" id="KW-0472">Membrane</keyword>
<comment type="subunit">
    <text evidence="1">Interacts with ATP6V0C.</text>
</comment>
<keyword evidence="13" id="KW-1185">Reference proteome</keyword>
<dbReference type="InterPro" id="IPR042285">
    <property type="entry name" value="RNF182"/>
</dbReference>
<feature type="region of interest" description="Disordered" evidence="9">
    <location>
        <begin position="135"/>
        <end position="158"/>
    </location>
</feature>
<evidence type="ECO:0000256" key="2">
    <source>
        <dbReference type="ARBA" id="ARBA00014050"/>
    </source>
</evidence>
<evidence type="ECO:0000256" key="4">
    <source>
        <dbReference type="ARBA" id="ARBA00022771"/>
    </source>
</evidence>
<feature type="transmembrane region" description="Helical" evidence="10">
    <location>
        <begin position="167"/>
        <end position="187"/>
    </location>
</feature>
<evidence type="ECO:0000256" key="1">
    <source>
        <dbReference type="ARBA" id="ARBA00011482"/>
    </source>
</evidence>
<evidence type="ECO:0000256" key="3">
    <source>
        <dbReference type="ARBA" id="ARBA00022723"/>
    </source>
</evidence>
<keyword evidence="5" id="KW-0862">Zinc</keyword>
<accession>A0AAY4D393</accession>
<dbReference type="Pfam" id="PF14634">
    <property type="entry name" value="zf-RING_5"/>
    <property type="match status" value="1"/>
</dbReference>
<keyword evidence="4 8" id="KW-0863">Zinc-finger</keyword>
<evidence type="ECO:0000256" key="6">
    <source>
        <dbReference type="ARBA" id="ARBA00030086"/>
    </source>
</evidence>
<proteinExistence type="predicted"/>
<protein>
    <recommendedName>
        <fullName evidence="2">E3 ubiquitin-protein ligase RNF182</fullName>
    </recommendedName>
    <alternativeName>
        <fullName evidence="7">RING finger protein 182</fullName>
    </alternativeName>
    <alternativeName>
        <fullName evidence="6">RING-type E3 ubiquitin transferase RNF182</fullName>
    </alternativeName>
</protein>
<dbReference type="PANTHER" id="PTHR46675">
    <property type="entry name" value="E3 UBIQUITIN-PROTEIN LIGASE RNF182"/>
    <property type="match status" value="1"/>
</dbReference>
<keyword evidence="10" id="KW-0812">Transmembrane</keyword>
<dbReference type="PROSITE" id="PS00518">
    <property type="entry name" value="ZF_RING_1"/>
    <property type="match status" value="1"/>
</dbReference>
<dbReference type="InterPro" id="IPR001841">
    <property type="entry name" value="Znf_RING"/>
</dbReference>